<dbReference type="KEGG" id="ssl:SS1G_09080"/>
<dbReference type="EMBL" id="CH476632">
    <property type="protein sequence ID" value="EDN93214.1"/>
    <property type="molecule type" value="Genomic_DNA"/>
</dbReference>
<sequence length="62" mass="6868">MGCCSGGVVWCMVVYGVWCMADYLDGFGAKEFRRGRMNECECGNLRVVSCKVLCVGCNVFVR</sequence>
<reference evidence="2" key="1">
    <citation type="journal article" date="2011" name="PLoS Genet.">
        <title>Genomic analysis of the necrotrophic fungal pathogens Sclerotinia sclerotiorum and Botrytis cinerea.</title>
        <authorList>
            <person name="Amselem J."/>
            <person name="Cuomo C.A."/>
            <person name="van Kan J.A."/>
            <person name="Viaud M."/>
            <person name="Benito E.P."/>
            <person name="Couloux A."/>
            <person name="Coutinho P.M."/>
            <person name="de Vries R.P."/>
            <person name="Dyer P.S."/>
            <person name="Fillinger S."/>
            <person name="Fournier E."/>
            <person name="Gout L."/>
            <person name="Hahn M."/>
            <person name="Kohn L."/>
            <person name="Lapalu N."/>
            <person name="Plummer K.M."/>
            <person name="Pradier J.M."/>
            <person name="Quevillon E."/>
            <person name="Sharon A."/>
            <person name="Simon A."/>
            <person name="ten Have A."/>
            <person name="Tudzynski B."/>
            <person name="Tudzynski P."/>
            <person name="Wincker P."/>
            <person name="Andrew M."/>
            <person name="Anthouard V."/>
            <person name="Beever R.E."/>
            <person name="Beffa R."/>
            <person name="Benoit I."/>
            <person name="Bouzid O."/>
            <person name="Brault B."/>
            <person name="Chen Z."/>
            <person name="Choquer M."/>
            <person name="Collemare J."/>
            <person name="Cotton P."/>
            <person name="Danchin E.G."/>
            <person name="Da Silva C."/>
            <person name="Gautier A."/>
            <person name="Giraud C."/>
            <person name="Giraud T."/>
            <person name="Gonzalez C."/>
            <person name="Grossetete S."/>
            <person name="Guldener U."/>
            <person name="Henrissat B."/>
            <person name="Howlett B.J."/>
            <person name="Kodira C."/>
            <person name="Kretschmer M."/>
            <person name="Lappartient A."/>
            <person name="Leroch M."/>
            <person name="Levis C."/>
            <person name="Mauceli E."/>
            <person name="Neuveglise C."/>
            <person name="Oeser B."/>
            <person name="Pearson M."/>
            <person name="Poulain J."/>
            <person name="Poussereau N."/>
            <person name="Quesneville H."/>
            <person name="Rascle C."/>
            <person name="Schumacher J."/>
            <person name="Segurens B."/>
            <person name="Sexton A."/>
            <person name="Silva E."/>
            <person name="Sirven C."/>
            <person name="Soanes D.M."/>
            <person name="Talbot N.J."/>
            <person name="Templeton M."/>
            <person name="Yandava C."/>
            <person name="Yarden O."/>
            <person name="Zeng Q."/>
            <person name="Rollins J.A."/>
            <person name="Lebrun M.H."/>
            <person name="Dickman M."/>
        </authorList>
    </citation>
    <scope>NUCLEOTIDE SEQUENCE [LARGE SCALE GENOMIC DNA]</scope>
    <source>
        <strain evidence="2">ATCC 18683 / 1980 / Ss-1</strain>
    </source>
</reference>
<evidence type="ECO:0000313" key="1">
    <source>
        <dbReference type="EMBL" id="EDN93214.1"/>
    </source>
</evidence>
<evidence type="ECO:0000313" key="2">
    <source>
        <dbReference type="Proteomes" id="UP000001312"/>
    </source>
</evidence>
<protein>
    <submittedName>
        <fullName evidence="1">Uncharacterized protein</fullName>
    </submittedName>
</protein>
<dbReference type="RefSeq" id="XP_001590315.1">
    <property type="nucleotide sequence ID" value="XM_001590265.1"/>
</dbReference>
<name>A7EUS2_SCLS1</name>
<dbReference type="Proteomes" id="UP000001312">
    <property type="component" value="Unassembled WGS sequence"/>
</dbReference>
<keyword evidence="2" id="KW-1185">Reference proteome</keyword>
<gene>
    <name evidence="1" type="ORF">SS1G_09080</name>
</gene>
<dbReference type="GeneID" id="5486167"/>
<organism evidence="1 2">
    <name type="scientific">Sclerotinia sclerotiorum (strain ATCC 18683 / 1980 / Ss-1)</name>
    <name type="common">White mold</name>
    <name type="synonym">Whetzelinia sclerotiorum</name>
    <dbReference type="NCBI Taxonomy" id="665079"/>
    <lineage>
        <taxon>Eukaryota</taxon>
        <taxon>Fungi</taxon>
        <taxon>Dikarya</taxon>
        <taxon>Ascomycota</taxon>
        <taxon>Pezizomycotina</taxon>
        <taxon>Leotiomycetes</taxon>
        <taxon>Helotiales</taxon>
        <taxon>Sclerotiniaceae</taxon>
        <taxon>Sclerotinia</taxon>
    </lineage>
</organism>
<accession>A7EUS2</accession>
<dbReference type="AlphaFoldDB" id="A7EUS2"/>
<proteinExistence type="predicted"/>
<dbReference type="InParanoid" id="A7EUS2"/>